<dbReference type="RefSeq" id="WP_147222384.1">
    <property type="nucleotide sequence ID" value="NZ_CAJGYY010000001.1"/>
</dbReference>
<dbReference type="Proteomes" id="UP000321903">
    <property type="component" value="Unassembled WGS sequence"/>
</dbReference>
<evidence type="ECO:0000313" key="2">
    <source>
        <dbReference type="Proteomes" id="UP000321903"/>
    </source>
</evidence>
<keyword evidence="2" id="KW-1185">Reference proteome</keyword>
<proteinExistence type="predicted"/>
<dbReference type="EMBL" id="VORZ01000001">
    <property type="protein sequence ID" value="TXD98176.1"/>
    <property type="molecule type" value="Genomic_DNA"/>
</dbReference>
<accession>A0A5C7A914</accession>
<reference evidence="1 2" key="1">
    <citation type="submission" date="2019-08" db="EMBL/GenBank/DDBJ databases">
        <title>Genome sequence of Psychrobacter frigidicola ACAM304 (type strain).</title>
        <authorList>
            <person name="Bowman J.P."/>
        </authorList>
    </citation>
    <scope>NUCLEOTIDE SEQUENCE [LARGE SCALE GENOMIC DNA]</scope>
    <source>
        <strain evidence="1 2">ACAM 304</strain>
    </source>
</reference>
<sequence length="92" mass="9969">MNSDNERLEPRLVAVDSYYLSVIDDRIQDLSNDAESLSMALSAIKTDDDASKCVLVAVRSALLANSELASIVSEMMGGLTLLPELEVSSHVR</sequence>
<dbReference type="AlphaFoldDB" id="A0A5C7A914"/>
<gene>
    <name evidence="1" type="ORF">ES754_04360</name>
</gene>
<protein>
    <submittedName>
        <fullName evidence="1">Uncharacterized protein</fullName>
    </submittedName>
</protein>
<comment type="caution">
    <text evidence="1">The sequence shown here is derived from an EMBL/GenBank/DDBJ whole genome shotgun (WGS) entry which is preliminary data.</text>
</comment>
<evidence type="ECO:0000313" key="1">
    <source>
        <dbReference type="EMBL" id="TXD98176.1"/>
    </source>
</evidence>
<dbReference type="OrthoDB" id="6658842at2"/>
<organism evidence="1 2">
    <name type="scientific">Psychrobacter frigidicola</name>
    <dbReference type="NCBI Taxonomy" id="45611"/>
    <lineage>
        <taxon>Bacteria</taxon>
        <taxon>Pseudomonadati</taxon>
        <taxon>Pseudomonadota</taxon>
        <taxon>Gammaproteobacteria</taxon>
        <taxon>Moraxellales</taxon>
        <taxon>Moraxellaceae</taxon>
        <taxon>Psychrobacter</taxon>
    </lineage>
</organism>
<name>A0A5C7A914_9GAMM</name>